<sequence>MEWFEKLPEQCPPQEATVPNNETFYRIIKGNTVEDNDFLSQREIRGVDLVFHSKEITECIARAVSIYKTVDDATSLLKLPKFKNCEIAKVSLNIDDGLVLKTMRNSHYSWWRSKRFDINKANVYRNE</sequence>
<evidence type="ECO:0000313" key="1">
    <source>
        <dbReference type="EMBL" id="KAA6329075.1"/>
    </source>
</evidence>
<dbReference type="AlphaFoldDB" id="A0A5J4R650"/>
<reference evidence="1" key="1">
    <citation type="submission" date="2019-03" db="EMBL/GenBank/DDBJ databases">
        <title>Single cell metagenomics reveals metabolic interactions within the superorganism composed of flagellate Streblomastix strix and complex community of Bacteroidetes bacteria on its surface.</title>
        <authorList>
            <person name="Treitli S.C."/>
            <person name="Kolisko M."/>
            <person name="Husnik F."/>
            <person name="Keeling P."/>
            <person name="Hampl V."/>
        </authorList>
    </citation>
    <scope>NUCLEOTIDE SEQUENCE</scope>
    <source>
        <strain evidence="1">STM</strain>
    </source>
</reference>
<dbReference type="EMBL" id="SNRY01001708">
    <property type="protein sequence ID" value="KAA6329075.1"/>
    <property type="molecule type" value="Genomic_DNA"/>
</dbReference>
<organism evidence="1">
    <name type="scientific">termite gut metagenome</name>
    <dbReference type="NCBI Taxonomy" id="433724"/>
    <lineage>
        <taxon>unclassified sequences</taxon>
        <taxon>metagenomes</taxon>
        <taxon>organismal metagenomes</taxon>
    </lineage>
</organism>
<accession>A0A5J4R650</accession>
<comment type="caution">
    <text evidence="1">The sequence shown here is derived from an EMBL/GenBank/DDBJ whole genome shotgun (WGS) entry which is preliminary data.</text>
</comment>
<protein>
    <submittedName>
        <fullName evidence="1">Uncharacterized protein</fullName>
    </submittedName>
</protein>
<gene>
    <name evidence="1" type="ORF">EZS27_022091</name>
</gene>
<proteinExistence type="predicted"/>
<name>A0A5J4R650_9ZZZZ</name>